<proteinExistence type="inferred from homology"/>
<keyword evidence="7" id="KW-0106">Calcium</keyword>
<dbReference type="AlphaFoldDB" id="A0AA37LXT9"/>
<dbReference type="SUPFAM" id="SSF53474">
    <property type="entry name" value="alpha/beta-Hydrolases"/>
    <property type="match status" value="1"/>
</dbReference>
<keyword evidence="8" id="KW-1015">Disulfide bond</keyword>
<dbReference type="InterPro" id="IPR029058">
    <property type="entry name" value="AB_hydrolase_fold"/>
</dbReference>
<dbReference type="GO" id="GO:0046872">
    <property type="term" value="F:metal ion binding"/>
    <property type="evidence" value="ECO:0007669"/>
    <property type="project" value="UniProtKB-KW"/>
</dbReference>
<dbReference type="GO" id="GO:0045493">
    <property type="term" value="P:xylan catabolic process"/>
    <property type="evidence" value="ECO:0007669"/>
    <property type="project" value="UniProtKB-KW"/>
</dbReference>
<keyword evidence="6 10" id="KW-0378">Hydrolase</keyword>
<keyword evidence="12" id="KW-1185">Reference proteome</keyword>
<evidence type="ECO:0000313" key="11">
    <source>
        <dbReference type="EMBL" id="GJC88662.1"/>
    </source>
</evidence>
<organism evidence="11 12">
    <name type="scientific">Colletotrichum liriopes</name>
    <dbReference type="NCBI Taxonomy" id="708192"/>
    <lineage>
        <taxon>Eukaryota</taxon>
        <taxon>Fungi</taxon>
        <taxon>Dikarya</taxon>
        <taxon>Ascomycota</taxon>
        <taxon>Pezizomycotina</taxon>
        <taxon>Sordariomycetes</taxon>
        <taxon>Hypocreomycetidae</taxon>
        <taxon>Glomerellales</taxon>
        <taxon>Glomerellaceae</taxon>
        <taxon>Colletotrichum</taxon>
        <taxon>Colletotrichum spaethianum species complex</taxon>
    </lineage>
</organism>
<dbReference type="PANTHER" id="PTHR33938">
    <property type="entry name" value="FERULOYL ESTERASE B-RELATED"/>
    <property type="match status" value="1"/>
</dbReference>
<sequence length="560" mass="60507">MASPSLRSLLVLGLGLSITSPAVAVPAFNYSSIAGHCNDLYDFTGDGGFEAPTKVVAVQAVPANSTTGVPAYCSVTAKIDSLDGITTAVLYLPSEGEDWNGIVSGHGCGGSCGATGLDYVYGYGVSPVLGYGKEFLSQGYVIYNNDMGHNNTETKDTLSSWNAFRNNRTNELNFAFLSTHLTTVSAKAIAEFYYGVPAWRSLFRGGSSGGRQGLVAAARYPHDYDGIVAAYGALNETAIGCVQYPYLAQVSRYPNGTQILSMADLYALNAGAIAACDANDGVVDDLIDLSYHCDWDPITILCASNTAVGATGGSGCLENMDKVTAARAMYGFPSNSFSDQLIVGRYTPGSELSWSMWTTEAGANFATSFCQNAAFQEDLPLSWSLNDYRWDADPYLLGPMEDLYTADFNGLKVYRDKGGKILHYQGWADASVSPGFNIELYQSTIDEIGLDATKNFHRLFVYPGMAHIDIHSNVNGTIGWQADYLGMINDWLDSGVAPDRILVKHWNMTTGAILNTRPYFAYPQTPKYIGGTNADLNNPENWVGVIPDKIVRGRDYPWKT</sequence>
<dbReference type="EMBL" id="BPPX01000034">
    <property type="protein sequence ID" value="GJC88662.1"/>
    <property type="molecule type" value="Genomic_DNA"/>
</dbReference>
<evidence type="ECO:0000256" key="5">
    <source>
        <dbReference type="ARBA" id="ARBA00022729"/>
    </source>
</evidence>
<dbReference type="PANTHER" id="PTHR33938:SF15">
    <property type="entry name" value="FERULOYL ESTERASE B-RELATED"/>
    <property type="match status" value="1"/>
</dbReference>
<feature type="signal peptide" evidence="10">
    <location>
        <begin position="1"/>
        <end position="24"/>
    </location>
</feature>
<protein>
    <recommendedName>
        <fullName evidence="10">Carboxylic ester hydrolase</fullName>
        <ecNumber evidence="10">3.1.1.-</ecNumber>
    </recommendedName>
</protein>
<feature type="chain" id="PRO_5041484212" description="Carboxylic ester hydrolase" evidence="10">
    <location>
        <begin position="25"/>
        <end position="560"/>
    </location>
</feature>
<evidence type="ECO:0000256" key="7">
    <source>
        <dbReference type="ARBA" id="ARBA00022837"/>
    </source>
</evidence>
<evidence type="ECO:0000256" key="1">
    <source>
        <dbReference type="ARBA" id="ARBA00006249"/>
    </source>
</evidence>
<reference evidence="11 12" key="1">
    <citation type="submission" date="2021-07" db="EMBL/GenBank/DDBJ databases">
        <title>Genome data of Colletotrichum spaethianum.</title>
        <authorList>
            <person name="Utami Y.D."/>
            <person name="Hiruma K."/>
        </authorList>
    </citation>
    <scope>NUCLEOTIDE SEQUENCE [LARGE SCALE GENOMIC DNA]</scope>
    <source>
        <strain evidence="11 12">MAFF 242679</strain>
    </source>
</reference>
<keyword evidence="2" id="KW-0719">Serine esterase</keyword>
<keyword evidence="3" id="KW-0624">Polysaccharide degradation</keyword>
<evidence type="ECO:0000256" key="3">
    <source>
        <dbReference type="ARBA" id="ARBA00022651"/>
    </source>
</evidence>
<dbReference type="EC" id="3.1.1.-" evidence="10"/>
<gene>
    <name evidence="11" type="ORF">ColLi_11500</name>
</gene>
<keyword evidence="5 10" id="KW-0732">Signal</keyword>
<dbReference type="Gene3D" id="3.40.50.1820">
    <property type="entry name" value="alpha/beta hydrolase"/>
    <property type="match status" value="1"/>
</dbReference>
<comment type="catalytic activity">
    <reaction evidence="9">
        <text>feruloyl-polysaccharide + H2O = ferulate + polysaccharide.</text>
        <dbReference type="EC" id="3.1.1.73"/>
    </reaction>
</comment>
<evidence type="ECO:0000256" key="2">
    <source>
        <dbReference type="ARBA" id="ARBA00022487"/>
    </source>
</evidence>
<dbReference type="InterPro" id="IPR011118">
    <property type="entry name" value="Tannase/feruloyl_esterase"/>
</dbReference>
<comment type="caution">
    <text evidence="11">The sequence shown here is derived from an EMBL/GenBank/DDBJ whole genome shotgun (WGS) entry which is preliminary data.</text>
</comment>
<keyword evidence="3" id="KW-0858">Xylan degradation</keyword>
<evidence type="ECO:0000256" key="4">
    <source>
        <dbReference type="ARBA" id="ARBA00022723"/>
    </source>
</evidence>
<evidence type="ECO:0000256" key="10">
    <source>
        <dbReference type="RuleBase" id="RU361238"/>
    </source>
</evidence>
<accession>A0AA37LXT9</accession>
<comment type="similarity">
    <text evidence="1 10">Belongs to the tannase family.</text>
</comment>
<evidence type="ECO:0000256" key="9">
    <source>
        <dbReference type="ARBA" id="ARBA00034075"/>
    </source>
</evidence>
<name>A0AA37LXT9_9PEZI</name>
<dbReference type="Pfam" id="PF07519">
    <property type="entry name" value="Tannase"/>
    <property type="match status" value="1"/>
</dbReference>
<evidence type="ECO:0000256" key="6">
    <source>
        <dbReference type="ARBA" id="ARBA00022801"/>
    </source>
</evidence>
<evidence type="ECO:0000256" key="8">
    <source>
        <dbReference type="ARBA" id="ARBA00023157"/>
    </source>
</evidence>
<dbReference type="GO" id="GO:0030600">
    <property type="term" value="F:feruloyl esterase activity"/>
    <property type="evidence" value="ECO:0007669"/>
    <property type="project" value="UniProtKB-EC"/>
</dbReference>
<evidence type="ECO:0000313" key="12">
    <source>
        <dbReference type="Proteomes" id="UP001055172"/>
    </source>
</evidence>
<dbReference type="Proteomes" id="UP001055172">
    <property type="component" value="Unassembled WGS sequence"/>
</dbReference>
<keyword evidence="4" id="KW-0479">Metal-binding</keyword>
<keyword evidence="3" id="KW-0119">Carbohydrate metabolism</keyword>